<proteinExistence type="predicted"/>
<feature type="domain" description="B30.2/SPRY" evidence="2">
    <location>
        <begin position="357"/>
        <end position="546"/>
    </location>
</feature>
<protein>
    <recommendedName>
        <fullName evidence="2">B30.2/SPRY domain-containing protein</fullName>
    </recommendedName>
</protein>
<accession>A0A9W8LTA3</accession>
<evidence type="ECO:0000313" key="3">
    <source>
        <dbReference type="EMBL" id="KAJ2802681.1"/>
    </source>
</evidence>
<dbReference type="PANTHER" id="PTHR12864">
    <property type="entry name" value="RAN BINDING PROTEIN 9-RELATED"/>
    <property type="match status" value="1"/>
</dbReference>
<dbReference type="Pfam" id="PF00622">
    <property type="entry name" value="SPRY"/>
    <property type="match status" value="1"/>
</dbReference>
<feature type="compositionally biased region" description="Polar residues" evidence="1">
    <location>
        <begin position="1"/>
        <end position="15"/>
    </location>
</feature>
<name>A0A9W8LTA3_9FUNG</name>
<feature type="compositionally biased region" description="Low complexity" evidence="1">
    <location>
        <begin position="244"/>
        <end position="255"/>
    </location>
</feature>
<evidence type="ECO:0000313" key="4">
    <source>
        <dbReference type="Proteomes" id="UP001140094"/>
    </source>
</evidence>
<feature type="compositionally biased region" description="Basic and acidic residues" evidence="1">
    <location>
        <begin position="69"/>
        <end position="96"/>
    </location>
</feature>
<feature type="region of interest" description="Disordered" evidence="1">
    <location>
        <begin position="315"/>
        <end position="385"/>
    </location>
</feature>
<dbReference type="AlphaFoldDB" id="A0A9W8LTA3"/>
<sequence>MNNRGAGTGPRSTWITIRGRPESSGDGEDNSMEAGSFDDYQLGAPRVYLPLRRGSSTYTPSYGSRRAAHAGDDSDGSHSDESDEGRHRDEEMPTYHEDDDDEYDDGRGLERYSGVALPHTGDDDDEEEEDSEAHSSGGSDDSGMDGDDAEEDNSEENRYRYMDWDDPMVAPEHSPLFAANMRWREQASERQPPSKDHSSRPPFMPGYLENTAFGALYNSHMRGTQRQQGGVGGSNAMADGDSEQQQQQSSTSTAATAVNLPATSYVAPDMFFRTLVQDTWPHYCTPVPTMPSFAGLRLGYGLGIGGQTSALLPQNAGDSANVDDSLPRRDSSSRGTSSWRTSLAQRPGSDRAARTQTQTQRRQATSGAAADAHRLPSEWSPLKNAHNMEVESDGVTVRYTGPGRVDQDAAMILSDVSIPARTGVYYFEVHIKSRGQNGYIGVGLARAGVRIARLPGWDPGSWGYHGDDGNGFGGDGRGSRYGPRYTTGDTVGCGIDFMRRRVFFTRNGAFLGYAFDAINTDKDLFPCVGMRTPGEYVAANFGRAPFVFAIANYVESARDDALRRVADASLSPLLPLRKDVDAAVDQPDTDAVQMAGLLALRAGEQGGSAPHKAAVSHSDAALSIVLMHLLHNEHYGTARALIENAVRQTTVGQTADDVQQGDSSNPRLDAVLEMLRKQDERRAARRRI</sequence>
<dbReference type="OrthoDB" id="25503at2759"/>
<dbReference type="InterPro" id="IPR050618">
    <property type="entry name" value="Ubq-SigPath_Reg"/>
</dbReference>
<reference evidence="3" key="1">
    <citation type="submission" date="2022-07" db="EMBL/GenBank/DDBJ databases">
        <title>Phylogenomic reconstructions and comparative analyses of Kickxellomycotina fungi.</title>
        <authorList>
            <person name="Reynolds N.K."/>
            <person name="Stajich J.E."/>
            <person name="Barry K."/>
            <person name="Grigoriev I.V."/>
            <person name="Crous P."/>
            <person name="Smith M.E."/>
        </authorList>
    </citation>
    <scope>NUCLEOTIDE SEQUENCE</scope>
    <source>
        <strain evidence="3">NRRL 1565</strain>
    </source>
</reference>
<evidence type="ECO:0000259" key="2">
    <source>
        <dbReference type="PROSITE" id="PS50188"/>
    </source>
</evidence>
<dbReference type="InterPro" id="IPR001870">
    <property type="entry name" value="B30.2/SPRY"/>
</dbReference>
<dbReference type="Gene3D" id="2.60.120.920">
    <property type="match status" value="1"/>
</dbReference>
<dbReference type="EMBL" id="JANBUO010000624">
    <property type="protein sequence ID" value="KAJ2802681.1"/>
    <property type="molecule type" value="Genomic_DNA"/>
</dbReference>
<feature type="region of interest" description="Disordered" evidence="1">
    <location>
        <begin position="185"/>
        <end position="205"/>
    </location>
</feature>
<feature type="compositionally biased region" description="Low complexity" evidence="1">
    <location>
        <begin position="354"/>
        <end position="370"/>
    </location>
</feature>
<feature type="region of interest" description="Disordered" evidence="1">
    <location>
        <begin position="224"/>
        <end position="255"/>
    </location>
</feature>
<dbReference type="PROSITE" id="PS50188">
    <property type="entry name" value="B302_SPRY"/>
    <property type="match status" value="1"/>
</dbReference>
<dbReference type="SMART" id="SM00449">
    <property type="entry name" value="SPRY"/>
    <property type="match status" value="1"/>
</dbReference>
<feature type="region of interest" description="Disordered" evidence="1">
    <location>
        <begin position="1"/>
        <end position="157"/>
    </location>
</feature>
<dbReference type="Proteomes" id="UP001140094">
    <property type="component" value="Unassembled WGS sequence"/>
</dbReference>
<feature type="compositionally biased region" description="Acidic residues" evidence="1">
    <location>
        <begin position="142"/>
        <end position="154"/>
    </location>
</feature>
<keyword evidence="4" id="KW-1185">Reference proteome</keyword>
<organism evidence="3 4">
    <name type="scientific">Coemansia guatemalensis</name>
    <dbReference type="NCBI Taxonomy" id="2761395"/>
    <lineage>
        <taxon>Eukaryota</taxon>
        <taxon>Fungi</taxon>
        <taxon>Fungi incertae sedis</taxon>
        <taxon>Zoopagomycota</taxon>
        <taxon>Kickxellomycotina</taxon>
        <taxon>Kickxellomycetes</taxon>
        <taxon>Kickxellales</taxon>
        <taxon>Kickxellaceae</taxon>
        <taxon>Coemansia</taxon>
    </lineage>
</organism>
<dbReference type="InterPro" id="IPR013320">
    <property type="entry name" value="ConA-like_dom_sf"/>
</dbReference>
<dbReference type="InterPro" id="IPR043136">
    <property type="entry name" value="B30.2/SPRY_sf"/>
</dbReference>
<evidence type="ECO:0000256" key="1">
    <source>
        <dbReference type="SAM" id="MobiDB-lite"/>
    </source>
</evidence>
<dbReference type="SUPFAM" id="SSF49899">
    <property type="entry name" value="Concanavalin A-like lectins/glucanases"/>
    <property type="match status" value="1"/>
</dbReference>
<feature type="compositionally biased region" description="Acidic residues" evidence="1">
    <location>
        <begin position="122"/>
        <end position="131"/>
    </location>
</feature>
<dbReference type="InterPro" id="IPR003877">
    <property type="entry name" value="SPRY_dom"/>
</dbReference>
<gene>
    <name evidence="3" type="ORF">H4R20_003185</name>
</gene>
<feature type="non-terminal residue" evidence="3">
    <location>
        <position position="688"/>
    </location>
</feature>
<comment type="caution">
    <text evidence="3">The sequence shown here is derived from an EMBL/GenBank/DDBJ whole genome shotgun (WGS) entry which is preliminary data.</text>
</comment>
<feature type="compositionally biased region" description="Low complexity" evidence="1">
    <location>
        <begin position="333"/>
        <end position="342"/>
    </location>
</feature>
<feature type="compositionally biased region" description="Basic and acidic residues" evidence="1">
    <location>
        <begin position="185"/>
        <end position="199"/>
    </location>
</feature>